<feature type="region of interest" description="Disordered" evidence="1">
    <location>
        <begin position="53"/>
        <end position="82"/>
    </location>
</feature>
<gene>
    <name evidence="2" type="ORF">SAMN04488556_2862</name>
</gene>
<dbReference type="EMBL" id="FOZS01000002">
    <property type="protein sequence ID" value="SFS79532.1"/>
    <property type="molecule type" value="Genomic_DNA"/>
</dbReference>
<accession>A0A1I6SRI3</accession>
<evidence type="ECO:0000313" key="3">
    <source>
        <dbReference type="Proteomes" id="UP000199199"/>
    </source>
</evidence>
<name>A0A1I6SRI3_9EURY</name>
<sequence>MGEDDANSVSVDELLEYCRTQAGLLSGSVERMGAEADALLDEIDDEMAAIRARLEERPDSVTGPESPSSAVGPGGRESEVDLEEIEELEADLEQKQTIVEAKQARMDAFQSLAADYTDLATTLQQGDEGWRDALERVIQFEADHDAPAYFQDRQTLLEAATVDSEADVESEVGE</sequence>
<evidence type="ECO:0000256" key="1">
    <source>
        <dbReference type="SAM" id="MobiDB-lite"/>
    </source>
</evidence>
<evidence type="ECO:0000313" key="2">
    <source>
        <dbReference type="EMBL" id="SFS79532.1"/>
    </source>
</evidence>
<proteinExistence type="predicted"/>
<keyword evidence="3" id="KW-1185">Reference proteome</keyword>
<reference evidence="3" key="1">
    <citation type="submission" date="2016-10" db="EMBL/GenBank/DDBJ databases">
        <authorList>
            <person name="Varghese N."/>
            <person name="Submissions S."/>
        </authorList>
    </citation>
    <scope>NUCLEOTIDE SEQUENCE [LARGE SCALE GENOMIC DNA]</scope>
    <source>
        <strain evidence="3">DSM 22427</strain>
    </source>
</reference>
<dbReference type="RefSeq" id="WP_092905259.1">
    <property type="nucleotide sequence ID" value="NZ_FOZS01000002.1"/>
</dbReference>
<dbReference type="Proteomes" id="UP000199199">
    <property type="component" value="Unassembled WGS sequence"/>
</dbReference>
<dbReference type="OrthoDB" id="343088at2157"/>
<protein>
    <submittedName>
        <fullName evidence="2">Uncharacterized protein</fullName>
    </submittedName>
</protein>
<organism evidence="2 3">
    <name type="scientific">Halostagnicola kamekurae</name>
    <dbReference type="NCBI Taxonomy" id="619731"/>
    <lineage>
        <taxon>Archaea</taxon>
        <taxon>Methanobacteriati</taxon>
        <taxon>Methanobacteriota</taxon>
        <taxon>Stenosarchaea group</taxon>
        <taxon>Halobacteria</taxon>
        <taxon>Halobacteriales</taxon>
        <taxon>Natrialbaceae</taxon>
        <taxon>Halostagnicola</taxon>
    </lineage>
</organism>
<dbReference type="AlphaFoldDB" id="A0A1I6SRI3"/>